<name>A0A4Z1I9D3_9HELO</name>
<dbReference type="AlphaFoldDB" id="A0A4Z1I9D3"/>
<keyword evidence="3" id="KW-1185">Reference proteome</keyword>
<accession>A0A4Z1I9D3</accession>
<dbReference type="Proteomes" id="UP000297527">
    <property type="component" value="Unassembled WGS sequence"/>
</dbReference>
<gene>
    <name evidence="2" type="ORF">BCON_0061g00400</name>
</gene>
<organism evidence="2 3">
    <name type="scientific">Botryotinia convoluta</name>
    <dbReference type="NCBI Taxonomy" id="54673"/>
    <lineage>
        <taxon>Eukaryota</taxon>
        <taxon>Fungi</taxon>
        <taxon>Dikarya</taxon>
        <taxon>Ascomycota</taxon>
        <taxon>Pezizomycotina</taxon>
        <taxon>Leotiomycetes</taxon>
        <taxon>Helotiales</taxon>
        <taxon>Sclerotiniaceae</taxon>
        <taxon>Botryotinia</taxon>
    </lineage>
</organism>
<reference evidence="2 3" key="1">
    <citation type="submission" date="2017-12" db="EMBL/GenBank/DDBJ databases">
        <title>Comparative genomics of Botrytis spp.</title>
        <authorList>
            <person name="Valero-Jimenez C.A."/>
            <person name="Tapia P."/>
            <person name="Veloso J."/>
            <person name="Silva-Moreno E."/>
            <person name="Staats M."/>
            <person name="Valdes J.H."/>
            <person name="Van Kan J.A.L."/>
        </authorList>
    </citation>
    <scope>NUCLEOTIDE SEQUENCE [LARGE SCALE GENOMIC DNA]</scope>
    <source>
        <strain evidence="2 3">MUCL11595</strain>
    </source>
</reference>
<evidence type="ECO:0000256" key="1">
    <source>
        <dbReference type="SAM" id="MobiDB-lite"/>
    </source>
</evidence>
<feature type="region of interest" description="Disordered" evidence="1">
    <location>
        <begin position="70"/>
        <end position="93"/>
    </location>
</feature>
<sequence>MPANNRQRRLGFPILETVYAKLPFGIKFHAWVKIPTPAYPPPNYHLGKTKTMAVIKKSDSEKQMQCKSAIFDSHPSIDQHNQRTSPHRTYPST</sequence>
<proteinExistence type="predicted"/>
<dbReference type="EMBL" id="PQXN01000061">
    <property type="protein sequence ID" value="TGO57875.1"/>
    <property type="molecule type" value="Genomic_DNA"/>
</dbReference>
<evidence type="ECO:0000313" key="3">
    <source>
        <dbReference type="Proteomes" id="UP000297527"/>
    </source>
</evidence>
<comment type="caution">
    <text evidence="2">The sequence shown here is derived from an EMBL/GenBank/DDBJ whole genome shotgun (WGS) entry which is preliminary data.</text>
</comment>
<evidence type="ECO:0000313" key="2">
    <source>
        <dbReference type="EMBL" id="TGO57875.1"/>
    </source>
</evidence>
<protein>
    <submittedName>
        <fullName evidence="2">Uncharacterized protein</fullName>
    </submittedName>
</protein>